<dbReference type="Pfam" id="PF13609">
    <property type="entry name" value="Porin_4"/>
    <property type="match status" value="1"/>
</dbReference>
<evidence type="ECO:0000313" key="4">
    <source>
        <dbReference type="Proteomes" id="UP001363010"/>
    </source>
</evidence>
<keyword evidence="1" id="KW-0732">Signal</keyword>
<name>A0ABU8WBY4_9BURK</name>
<dbReference type="RefSeq" id="WP_340368495.1">
    <property type="nucleotide sequence ID" value="NZ_JBBKZV010000074.1"/>
</dbReference>
<evidence type="ECO:0000256" key="1">
    <source>
        <dbReference type="SAM" id="SignalP"/>
    </source>
</evidence>
<dbReference type="Gene3D" id="2.40.160.10">
    <property type="entry name" value="Porin"/>
    <property type="match status" value="1"/>
</dbReference>
<protein>
    <submittedName>
        <fullName evidence="3">Porin</fullName>
    </submittedName>
</protein>
<dbReference type="InterPro" id="IPR033900">
    <property type="entry name" value="Gram_neg_porin_domain"/>
</dbReference>
<dbReference type="EMBL" id="JBBKZV010000074">
    <property type="protein sequence ID" value="MEJ8827475.1"/>
    <property type="molecule type" value="Genomic_DNA"/>
</dbReference>
<gene>
    <name evidence="3" type="ORF">WKW80_36800</name>
</gene>
<sequence length="44" mass="4428">MKKSLVALAALSAAGMAAAQSSVTLFGVVDTGVSYYQTTSKFVG</sequence>
<evidence type="ECO:0000259" key="2">
    <source>
        <dbReference type="Pfam" id="PF13609"/>
    </source>
</evidence>
<comment type="caution">
    <text evidence="3">The sequence shown here is derived from an EMBL/GenBank/DDBJ whole genome shotgun (WGS) entry which is preliminary data.</text>
</comment>
<feature type="signal peptide" evidence="1">
    <location>
        <begin position="1"/>
        <end position="19"/>
    </location>
</feature>
<keyword evidence="4" id="KW-1185">Reference proteome</keyword>
<reference evidence="3 4" key="1">
    <citation type="submission" date="2024-03" db="EMBL/GenBank/DDBJ databases">
        <title>Novel species of the genus Variovorax.</title>
        <authorList>
            <person name="Liu Q."/>
            <person name="Xin Y.-H."/>
        </authorList>
    </citation>
    <scope>NUCLEOTIDE SEQUENCE [LARGE SCALE GENOMIC DNA]</scope>
    <source>
        <strain evidence="3 4">KACC 18501</strain>
    </source>
</reference>
<feature type="domain" description="Porin" evidence="2">
    <location>
        <begin position="7"/>
        <end position="39"/>
    </location>
</feature>
<organism evidence="3 4">
    <name type="scientific">Variovorax humicola</name>
    <dbReference type="NCBI Taxonomy" id="1769758"/>
    <lineage>
        <taxon>Bacteria</taxon>
        <taxon>Pseudomonadati</taxon>
        <taxon>Pseudomonadota</taxon>
        <taxon>Betaproteobacteria</taxon>
        <taxon>Burkholderiales</taxon>
        <taxon>Comamonadaceae</taxon>
        <taxon>Variovorax</taxon>
    </lineage>
</organism>
<dbReference type="Proteomes" id="UP001363010">
    <property type="component" value="Unassembled WGS sequence"/>
</dbReference>
<feature type="non-terminal residue" evidence="3">
    <location>
        <position position="44"/>
    </location>
</feature>
<feature type="chain" id="PRO_5046591830" evidence="1">
    <location>
        <begin position="20"/>
        <end position="44"/>
    </location>
</feature>
<proteinExistence type="predicted"/>
<dbReference type="InterPro" id="IPR023614">
    <property type="entry name" value="Porin_dom_sf"/>
</dbReference>
<accession>A0ABU8WBY4</accession>
<evidence type="ECO:0000313" key="3">
    <source>
        <dbReference type="EMBL" id="MEJ8827475.1"/>
    </source>
</evidence>